<dbReference type="Gene3D" id="3.90.1150.10">
    <property type="entry name" value="Aspartate Aminotransferase, domain 1"/>
    <property type="match status" value="1"/>
</dbReference>
<dbReference type="GO" id="GO:0030170">
    <property type="term" value="F:pyridoxal phosphate binding"/>
    <property type="evidence" value="ECO:0007669"/>
    <property type="project" value="InterPro"/>
</dbReference>
<dbReference type="FunFam" id="3.90.1150.10:FF:000151">
    <property type="entry name" value="Alanine aminotransferase 2"/>
    <property type="match status" value="1"/>
</dbReference>
<evidence type="ECO:0000256" key="3">
    <source>
        <dbReference type="ARBA" id="ARBA00022576"/>
    </source>
</evidence>
<dbReference type="InterPro" id="IPR015421">
    <property type="entry name" value="PyrdxlP-dep_Trfase_major"/>
</dbReference>
<evidence type="ECO:0000256" key="1">
    <source>
        <dbReference type="ARBA" id="ARBA00001933"/>
    </source>
</evidence>
<dbReference type="GO" id="GO:0004021">
    <property type="term" value="F:L-alanine:2-oxoglutarate aminotransferase activity"/>
    <property type="evidence" value="ECO:0007669"/>
    <property type="project" value="TreeGrafter"/>
</dbReference>
<dbReference type="Gene3D" id="1.10.287.1970">
    <property type="match status" value="1"/>
</dbReference>
<evidence type="ECO:0000256" key="5">
    <source>
        <dbReference type="ARBA" id="ARBA00022898"/>
    </source>
</evidence>
<evidence type="ECO:0000256" key="2">
    <source>
        <dbReference type="ARBA" id="ARBA00011738"/>
    </source>
</evidence>
<dbReference type="InterPro" id="IPR004839">
    <property type="entry name" value="Aminotransferase_I/II_large"/>
</dbReference>
<dbReference type="PANTHER" id="PTHR11751">
    <property type="entry name" value="ALANINE AMINOTRANSFERASE"/>
    <property type="match status" value="1"/>
</dbReference>
<organism evidence="8 9">
    <name type="scientific">Nannochloropsis gaditana</name>
    <dbReference type="NCBI Taxonomy" id="72520"/>
    <lineage>
        <taxon>Eukaryota</taxon>
        <taxon>Sar</taxon>
        <taxon>Stramenopiles</taxon>
        <taxon>Ochrophyta</taxon>
        <taxon>Eustigmatophyceae</taxon>
        <taxon>Eustigmatales</taxon>
        <taxon>Monodopsidaceae</taxon>
        <taxon>Nannochloropsis</taxon>
    </lineage>
</organism>
<comment type="subunit">
    <text evidence="2">Homodimer.</text>
</comment>
<keyword evidence="3 8" id="KW-0032">Aminotransferase</keyword>
<dbReference type="Proteomes" id="UP000019335">
    <property type="component" value="Chromosome 7"/>
</dbReference>
<accession>W7TLR3</accession>
<dbReference type="CDD" id="cd00609">
    <property type="entry name" value="AAT_like"/>
    <property type="match status" value="1"/>
</dbReference>
<evidence type="ECO:0000256" key="6">
    <source>
        <dbReference type="ARBA" id="ARBA00025785"/>
    </source>
</evidence>
<evidence type="ECO:0000259" key="7">
    <source>
        <dbReference type="Pfam" id="PF00155"/>
    </source>
</evidence>
<dbReference type="PANTHER" id="PTHR11751:SF29">
    <property type="entry name" value="ALANINE TRANSAMINASE"/>
    <property type="match status" value="1"/>
</dbReference>
<dbReference type="OrthoDB" id="1732682at2759"/>
<dbReference type="InterPro" id="IPR015424">
    <property type="entry name" value="PyrdxlP-dep_Trfase"/>
</dbReference>
<proteinExistence type="inferred from homology"/>
<dbReference type="FunFam" id="1.10.287.1970:FF:000001">
    <property type="entry name" value="Alanine aminotransferase 2"/>
    <property type="match status" value="1"/>
</dbReference>
<dbReference type="UniPathway" id="UPA00528">
    <property type="reaction ID" value="UER00586"/>
</dbReference>
<keyword evidence="9" id="KW-1185">Reference proteome</keyword>
<dbReference type="AlphaFoldDB" id="W7TLR3"/>
<keyword evidence="5" id="KW-0663">Pyridoxal phosphate</keyword>
<dbReference type="SUPFAM" id="SSF53383">
    <property type="entry name" value="PLP-dependent transferases"/>
    <property type="match status" value="1"/>
</dbReference>
<name>W7TLR3_9STRA</name>
<reference evidence="8 9" key="1">
    <citation type="journal article" date="2014" name="Mol. Plant">
        <title>Chromosome Scale Genome Assembly and Transcriptome Profiling of Nannochloropsis gaditana in Nitrogen Depletion.</title>
        <authorList>
            <person name="Corteggiani Carpinelli E."/>
            <person name="Telatin A."/>
            <person name="Vitulo N."/>
            <person name="Forcato C."/>
            <person name="D'Angelo M."/>
            <person name="Schiavon R."/>
            <person name="Vezzi A."/>
            <person name="Giacometti G.M."/>
            <person name="Morosinotto T."/>
            <person name="Valle G."/>
        </authorList>
    </citation>
    <scope>NUCLEOTIDE SEQUENCE [LARGE SCALE GENOMIC DNA]</scope>
    <source>
        <strain evidence="8 9">B-31</strain>
    </source>
</reference>
<dbReference type="EMBL" id="AZIL01000530">
    <property type="protein sequence ID" value="EWM26977.1"/>
    <property type="molecule type" value="Genomic_DNA"/>
</dbReference>
<evidence type="ECO:0000313" key="8">
    <source>
        <dbReference type="EMBL" id="EWM26977.1"/>
    </source>
</evidence>
<dbReference type="Gene3D" id="3.40.640.10">
    <property type="entry name" value="Type I PLP-dependent aspartate aminotransferase-like (Major domain)"/>
    <property type="match status" value="1"/>
</dbReference>
<comment type="cofactor">
    <cofactor evidence="1">
        <name>pyridoxal 5'-phosphate</name>
        <dbReference type="ChEBI" id="CHEBI:597326"/>
    </cofactor>
</comment>
<evidence type="ECO:0000256" key="4">
    <source>
        <dbReference type="ARBA" id="ARBA00022679"/>
    </source>
</evidence>
<protein>
    <submittedName>
        <fullName evidence="8">Alanine aminotransferase</fullName>
    </submittedName>
</protein>
<evidence type="ECO:0000313" key="9">
    <source>
        <dbReference type="Proteomes" id="UP000019335"/>
    </source>
</evidence>
<sequence>MEAIFSSIGLRRFLHRPAGRAPKWSKETVNQDVLNASYAVRGPVLDLAMKMEERLRSGESLPFKEMIYCNIGNPQSLQQKPLTFVRQVLSLVTNPLLLEKHSDLFPSDAVARAQKYLGAHPMGAYSNSQGIKTVREEVAAFIGKRDQTFSPDPDAIFLINGASEGVRYGLQSLLRPRLAGYHDGVLVPIPQYPLYSALTTLLNGELVPYYLREEEGWTLEVGDLEEALKQARARGVTVRGLVVINPGNPTGQLLSRANMEKIIEFCVQENLVLMADEVYQTNIYVDDRGFLSFRKVAVDMGYPPDAGPEEQGMNKKHLQLVSFHSVSKGFMGECGLRGGYMELFGIPPGVKAQLYKLASISLCSNTIGQVVTGLMVHPPEEGSPSFPTYEGERTATLASLRRRAQKLTAGLGNLEGVSVQPSTGAMYSFPRLSLPPAFHAEAVKQGAKADELYCIRLVEATGIVVVPGSGFGQVDGSWHFRTTFLPPEDKMDSVMERLGKFHKELLDAYRGTRDTHKAFAQEIILGLERLNAWHRKLNQYMCLMCSSCYYVITERCQVTSAYVTMVSFKA</sequence>
<comment type="caution">
    <text evidence="8">The sequence shown here is derived from an EMBL/GenBank/DDBJ whole genome shotgun (WGS) entry which is preliminary data.</text>
</comment>
<dbReference type="FunFam" id="3.40.640.10:FF:000012">
    <property type="entry name" value="alanine aminotransferase 2"/>
    <property type="match status" value="1"/>
</dbReference>
<dbReference type="Pfam" id="PF00155">
    <property type="entry name" value="Aminotran_1_2"/>
    <property type="match status" value="1"/>
</dbReference>
<keyword evidence="4 8" id="KW-0808">Transferase</keyword>
<comment type="similarity">
    <text evidence="6">Belongs to the class-I pyridoxal-phosphate-dependent aminotransferase family. Alanine aminotransferase subfamily.</text>
</comment>
<dbReference type="InterPro" id="IPR015422">
    <property type="entry name" value="PyrdxlP-dep_Trfase_small"/>
</dbReference>
<dbReference type="GO" id="GO:0042853">
    <property type="term" value="P:L-alanine catabolic process"/>
    <property type="evidence" value="ECO:0007669"/>
    <property type="project" value="UniProtKB-UniPathway"/>
</dbReference>
<feature type="domain" description="Aminotransferase class I/classII large" evidence="7">
    <location>
        <begin position="88"/>
        <end position="498"/>
    </location>
</feature>
<dbReference type="InterPro" id="IPR045088">
    <property type="entry name" value="ALAT1/2-like"/>
</dbReference>
<gene>
    <name evidence="8" type="ORF">Naga_100127g11</name>
</gene>